<dbReference type="GO" id="GO:0005524">
    <property type="term" value="F:ATP binding"/>
    <property type="evidence" value="ECO:0007669"/>
    <property type="project" value="UniProtKB-KW"/>
</dbReference>
<dbReference type="OrthoDB" id="27435at2759"/>
<evidence type="ECO:0000256" key="3">
    <source>
        <dbReference type="SAM" id="Coils"/>
    </source>
</evidence>
<evidence type="ECO:0000313" key="7">
    <source>
        <dbReference type="Proteomes" id="UP001140560"/>
    </source>
</evidence>
<dbReference type="AlphaFoldDB" id="A0A9W8YFF1"/>
<feature type="domain" description="AAA+ ATPase" evidence="5">
    <location>
        <begin position="248"/>
        <end position="371"/>
    </location>
</feature>
<dbReference type="FunFam" id="1.10.8.60:FF:000178">
    <property type="entry name" value="CDC48/VCP homolog, AAA superfamily"/>
    <property type="match status" value="1"/>
</dbReference>
<feature type="region of interest" description="Disordered" evidence="4">
    <location>
        <begin position="1"/>
        <end position="22"/>
    </location>
</feature>
<gene>
    <name evidence="6" type="primary">AFG2</name>
    <name evidence="6" type="ORF">N0V83_001720</name>
</gene>
<name>A0A9W8YFF1_9PLEO</name>
<dbReference type="GO" id="GO:0005737">
    <property type="term" value="C:cytoplasm"/>
    <property type="evidence" value="ECO:0007669"/>
    <property type="project" value="TreeGrafter"/>
</dbReference>
<reference evidence="6" key="1">
    <citation type="submission" date="2022-10" db="EMBL/GenBank/DDBJ databases">
        <title>Tapping the CABI collections for fungal endophytes: first genome assemblies for Collariella, Neodidymelliopsis, Ascochyta clinopodiicola, Didymella pomorum, Didymosphaeria variabile, Neocosmospora piperis and Neocucurbitaria cava.</title>
        <authorList>
            <person name="Hill R."/>
        </authorList>
    </citation>
    <scope>NUCLEOTIDE SEQUENCE</scope>
    <source>
        <strain evidence="6">IMI 356814</strain>
    </source>
</reference>
<dbReference type="Gene3D" id="3.40.50.300">
    <property type="entry name" value="P-loop containing nucleotide triphosphate hydrolases"/>
    <property type="match status" value="2"/>
</dbReference>
<dbReference type="InterPro" id="IPR027417">
    <property type="entry name" value="P-loop_NTPase"/>
</dbReference>
<dbReference type="PANTHER" id="PTHR23077">
    <property type="entry name" value="AAA-FAMILY ATPASE"/>
    <property type="match status" value="1"/>
</dbReference>
<dbReference type="PROSITE" id="PS00674">
    <property type="entry name" value="AAA"/>
    <property type="match status" value="1"/>
</dbReference>
<dbReference type="InterPro" id="IPR003959">
    <property type="entry name" value="ATPase_AAA_core"/>
</dbReference>
<dbReference type="GO" id="GO:0016887">
    <property type="term" value="F:ATP hydrolysis activity"/>
    <property type="evidence" value="ECO:0007669"/>
    <property type="project" value="InterPro"/>
</dbReference>
<feature type="coiled-coil region" evidence="3">
    <location>
        <begin position="310"/>
        <end position="337"/>
    </location>
</feature>
<dbReference type="EMBL" id="JAPEUY010000002">
    <property type="protein sequence ID" value="KAJ4376436.1"/>
    <property type="molecule type" value="Genomic_DNA"/>
</dbReference>
<dbReference type="SUPFAM" id="SSF52540">
    <property type="entry name" value="P-loop containing nucleoside triphosphate hydrolases"/>
    <property type="match status" value="2"/>
</dbReference>
<evidence type="ECO:0000259" key="5">
    <source>
        <dbReference type="SMART" id="SM00382"/>
    </source>
</evidence>
<keyword evidence="2" id="KW-0067">ATP-binding</keyword>
<proteinExistence type="predicted"/>
<keyword evidence="1" id="KW-0547">Nucleotide-binding</keyword>
<dbReference type="InterPro" id="IPR041569">
    <property type="entry name" value="AAA_lid_3"/>
</dbReference>
<dbReference type="InterPro" id="IPR050168">
    <property type="entry name" value="AAA_ATPase_domain"/>
</dbReference>
<evidence type="ECO:0000256" key="4">
    <source>
        <dbReference type="SAM" id="MobiDB-lite"/>
    </source>
</evidence>
<sequence length="745" mass="82420">MSTGTAFALRPLERNPPSTPSNALEGAFRVHLSQKEQKNLALTNGDLIRLSTVNGFRGYGVVWTASQTNPGNKPIAKVTDLLREHYELALNDPIFVEKVVDPGKPLKSVEVSLLELSDQATKFSSNEELLYWVQYALVDLEIILPGCNFLVQQKGPRSQPKGARLRVTVQSIEPHPDEKHPCYFDPLKTQVTATTKIQVQSSSSSSPKILRMSSDGIGGLSEQVATVNRSLFFLTNVAPSLPDQHLLGPTAFLLHGPEGTGKSLLLERLANCSWKEVFRVNPESHPKGQAKAISETFENAHQNQPSLILMDNLDRFLEKAESLVARLRLELSNLEGSQVVVAAAARSVYDVDASLRTTSAFKTELELFPPNVRQREDIFRQILGTTRKLPNVNFSTLAERSHGFVGRDIHKLCGLARNRRVREVYDSLKEDQKAAIGDTLEKADFVAQEDFDAVIDQVQPTVLKDSILEVPKVKWIDIAGLDHVRALLEAITIRPFKYPDLDVKFGGPQSRKGVLLYGPPGCAKTLIAQAVATESNQNFLAVKGSELIKMYVGESERAIRDVFRRARAAKPCIIFFDEIDSIGKSREKTQDSGLNVVTTLLNEMDGIEALKDVFIIGATNRPDILDSALIRTGRFDAHIHIGLPTEEARKQILEIHTRKRPLAADVDLNVVAAKTEGSSGADISGLCSVAVELAISEYEKAPDSVPQICMRHFEQALDQHVPHTVKAEAERYKNWRPGKSLSVDY</sequence>
<feature type="domain" description="AAA+ ATPase" evidence="5">
    <location>
        <begin position="510"/>
        <end position="645"/>
    </location>
</feature>
<organism evidence="6 7">
    <name type="scientific">Neocucurbitaria cava</name>
    <dbReference type="NCBI Taxonomy" id="798079"/>
    <lineage>
        <taxon>Eukaryota</taxon>
        <taxon>Fungi</taxon>
        <taxon>Dikarya</taxon>
        <taxon>Ascomycota</taxon>
        <taxon>Pezizomycotina</taxon>
        <taxon>Dothideomycetes</taxon>
        <taxon>Pleosporomycetidae</taxon>
        <taxon>Pleosporales</taxon>
        <taxon>Pleosporineae</taxon>
        <taxon>Cucurbitariaceae</taxon>
        <taxon>Neocucurbitaria</taxon>
    </lineage>
</organism>
<protein>
    <submittedName>
        <fullName evidence="6">AAA+-type ATPase</fullName>
    </submittedName>
</protein>
<evidence type="ECO:0000313" key="6">
    <source>
        <dbReference type="EMBL" id="KAJ4376436.1"/>
    </source>
</evidence>
<accession>A0A9W8YFF1</accession>
<dbReference type="Proteomes" id="UP001140560">
    <property type="component" value="Unassembled WGS sequence"/>
</dbReference>
<keyword evidence="3" id="KW-0175">Coiled coil</keyword>
<evidence type="ECO:0000256" key="2">
    <source>
        <dbReference type="ARBA" id="ARBA00022840"/>
    </source>
</evidence>
<dbReference type="InterPro" id="IPR003960">
    <property type="entry name" value="ATPase_AAA_CS"/>
</dbReference>
<keyword evidence="7" id="KW-1185">Reference proteome</keyword>
<dbReference type="FunFam" id="3.40.50.300:FF:002219">
    <property type="entry name" value="Transitional endoplasmic reticulum ATPase"/>
    <property type="match status" value="1"/>
</dbReference>
<dbReference type="Pfam" id="PF00004">
    <property type="entry name" value="AAA"/>
    <property type="match status" value="2"/>
</dbReference>
<dbReference type="InterPro" id="IPR003593">
    <property type="entry name" value="AAA+_ATPase"/>
</dbReference>
<comment type="caution">
    <text evidence="6">The sequence shown here is derived from an EMBL/GenBank/DDBJ whole genome shotgun (WGS) entry which is preliminary data.</text>
</comment>
<dbReference type="PANTHER" id="PTHR23077:SF27">
    <property type="entry name" value="ATPASE FAMILY GENE 2 PROTEIN HOMOLOG A"/>
    <property type="match status" value="1"/>
</dbReference>
<dbReference type="SMART" id="SM00382">
    <property type="entry name" value="AAA"/>
    <property type="match status" value="2"/>
</dbReference>
<dbReference type="Gene3D" id="1.10.8.60">
    <property type="match status" value="2"/>
</dbReference>
<evidence type="ECO:0000256" key="1">
    <source>
        <dbReference type="ARBA" id="ARBA00022741"/>
    </source>
</evidence>
<dbReference type="Pfam" id="PF17862">
    <property type="entry name" value="AAA_lid_3"/>
    <property type="match status" value="2"/>
</dbReference>